<sequence>MERRRNQGDRNMAQTKNLLLFRKWDLSDIEVKDPGLKTAISLKKQILPYTFGRSALKRFNKADVNIVERLINKTMHFGKKYAKNTGRMTGKKTKVLNTVRTAFTIIELKTGKNPVEVLVRAVENSAPNEDTTRIVYGGTVYHVSVDVAPIRRVDLALRFIADAIKESTFSNPKPIEEHMAEHLILAAENDPNAPSVKKKNELERIAQASR</sequence>
<dbReference type="Proteomes" id="UP000006101">
    <property type="component" value="Chromosome"/>
</dbReference>
<comment type="similarity">
    <text evidence="1 7">Belongs to the universal ribosomal protein uS7 family.</text>
</comment>
<feature type="domain" description="Small ribosomal subunit protein uS7" evidence="9">
    <location>
        <begin position="41"/>
        <end position="210"/>
    </location>
</feature>
<evidence type="ECO:0000256" key="4">
    <source>
        <dbReference type="ARBA" id="ARBA00022884"/>
    </source>
</evidence>
<keyword evidence="11" id="KW-1185">Reference proteome</keyword>
<dbReference type="GO" id="GO:0015935">
    <property type="term" value="C:small ribosomal subunit"/>
    <property type="evidence" value="ECO:0007669"/>
    <property type="project" value="UniProtKB-UniRule"/>
</dbReference>
<dbReference type="InterPro" id="IPR005716">
    <property type="entry name" value="Ribosomal_uS7_euk/arc"/>
</dbReference>
<dbReference type="Pfam" id="PF00177">
    <property type="entry name" value="Ribosomal_S7"/>
    <property type="match status" value="1"/>
</dbReference>
<evidence type="ECO:0000313" key="11">
    <source>
        <dbReference type="Proteomes" id="UP000006101"/>
    </source>
</evidence>
<dbReference type="Gene3D" id="1.10.455.10">
    <property type="entry name" value="Ribosomal protein S7 domain"/>
    <property type="match status" value="1"/>
</dbReference>
<dbReference type="InterPro" id="IPR026018">
    <property type="entry name" value="Ribosomal_uS7_arc"/>
</dbReference>
<dbReference type="HAMAP" id="MF_00480_A">
    <property type="entry name" value="Ribosomal_uS7_A"/>
    <property type="match status" value="1"/>
</dbReference>
<dbReference type="FunFam" id="1.10.455.10:FF:000020">
    <property type="entry name" value="30S ribosomal protein S7"/>
    <property type="match status" value="1"/>
</dbReference>
<dbReference type="InterPro" id="IPR036823">
    <property type="entry name" value="Ribosomal_uS7_dom_sf"/>
</dbReference>
<dbReference type="GO" id="GO:0003735">
    <property type="term" value="F:structural constituent of ribosome"/>
    <property type="evidence" value="ECO:0007669"/>
    <property type="project" value="UniProtKB-UniRule"/>
</dbReference>
<dbReference type="NCBIfam" id="NF003106">
    <property type="entry name" value="PRK04027.1"/>
    <property type="match status" value="1"/>
</dbReference>
<evidence type="ECO:0000256" key="2">
    <source>
        <dbReference type="ARBA" id="ARBA00011458"/>
    </source>
</evidence>
<evidence type="ECO:0000256" key="1">
    <source>
        <dbReference type="ARBA" id="ARBA00007151"/>
    </source>
</evidence>
<keyword evidence="6 7" id="KW-0687">Ribonucleoprotein</keyword>
<dbReference type="InterPro" id="IPR000235">
    <property type="entry name" value="Ribosomal_uS7"/>
</dbReference>
<dbReference type="EMBL" id="CP003842">
    <property type="protein sequence ID" value="AFS80232.1"/>
    <property type="molecule type" value="Genomic_DNA"/>
</dbReference>
<evidence type="ECO:0000259" key="9">
    <source>
        <dbReference type="Pfam" id="PF00177"/>
    </source>
</evidence>
<reference evidence="10 11" key="1">
    <citation type="journal article" date="2012" name="J. Bacteriol.">
        <title>Draft Genome Sequence of an Ammonia-Oxidizing Archaeon, "Candidatus Nitrosopumilus koreensis" AR1, from Marine Sediment.</title>
        <authorList>
            <person name="Park S.J."/>
            <person name="Kim J.G."/>
            <person name="Jung M.Y."/>
            <person name="Kim S.J."/>
            <person name="Cha I.T."/>
            <person name="Kwon K."/>
            <person name="Lee J.H."/>
            <person name="Rhee S.K."/>
        </authorList>
    </citation>
    <scope>NUCLEOTIDE SEQUENCE [LARGE SCALE GENOMIC DNA]</scope>
    <source>
        <strain evidence="10 11">AR1</strain>
    </source>
</reference>
<evidence type="ECO:0000313" key="10">
    <source>
        <dbReference type="EMBL" id="AFS80232.1"/>
    </source>
</evidence>
<evidence type="ECO:0000256" key="5">
    <source>
        <dbReference type="ARBA" id="ARBA00022980"/>
    </source>
</evidence>
<evidence type="ECO:0000256" key="6">
    <source>
        <dbReference type="ARBA" id="ARBA00023274"/>
    </source>
</evidence>
<dbReference type="HOGENOM" id="CLU_063975_0_0_2"/>
<dbReference type="PATRIC" id="fig|1229908.8.peg.341"/>
<gene>
    <name evidence="7" type="primary">rps7</name>
    <name evidence="10" type="ORF">NKOR_01630</name>
</gene>
<proteinExistence type="inferred from homology"/>
<feature type="region of interest" description="Disordered" evidence="8">
    <location>
        <begin position="188"/>
        <end position="210"/>
    </location>
</feature>
<protein>
    <recommendedName>
        <fullName evidence="7">Small ribosomal subunit protein uS7</fullName>
    </recommendedName>
</protein>
<evidence type="ECO:0000256" key="3">
    <source>
        <dbReference type="ARBA" id="ARBA00022730"/>
    </source>
</evidence>
<comment type="subunit">
    <text evidence="2 7">Part of the 30S ribosomal subunit.</text>
</comment>
<name>K0B549_9ARCH</name>
<dbReference type="STRING" id="1229908.NKOR_01630"/>
<accession>K0B549</accession>
<dbReference type="PANTHER" id="PTHR11205">
    <property type="entry name" value="RIBOSOMAL PROTEIN S7"/>
    <property type="match status" value="1"/>
</dbReference>
<organism evidence="10 11">
    <name type="scientific">Candidatus Nitrosopumilus koreensis AR1</name>
    <dbReference type="NCBI Taxonomy" id="1229908"/>
    <lineage>
        <taxon>Archaea</taxon>
        <taxon>Nitrososphaerota</taxon>
        <taxon>Nitrososphaeria</taxon>
        <taxon>Nitrosopumilales</taxon>
        <taxon>Nitrosopumilaceae</taxon>
        <taxon>Nitrosopumilus</taxon>
    </lineage>
</organism>
<keyword evidence="5 7" id="KW-0689">Ribosomal protein</keyword>
<dbReference type="AlphaFoldDB" id="K0B549"/>
<dbReference type="KEGG" id="nkr:NKOR_01630"/>
<evidence type="ECO:0000256" key="7">
    <source>
        <dbReference type="HAMAP-Rule" id="MF_00480"/>
    </source>
</evidence>
<dbReference type="PIRSF" id="PIRSF002122">
    <property type="entry name" value="RPS7p_RPS7a_RPS5e_RPS7o"/>
    <property type="match status" value="1"/>
</dbReference>
<dbReference type="CDD" id="cd14867">
    <property type="entry name" value="uS7_Eukaryote"/>
    <property type="match status" value="1"/>
</dbReference>
<comment type="function">
    <text evidence="7">One of the primary rRNA binding proteins, it binds directly to 16S rRNA where it nucleates assembly of the head domain of the 30S subunit. Is located at the subunit interface close to the decoding center.</text>
</comment>
<evidence type="ECO:0000256" key="8">
    <source>
        <dbReference type="SAM" id="MobiDB-lite"/>
    </source>
</evidence>
<dbReference type="NCBIfam" id="TIGR01028">
    <property type="entry name" value="uS7_euk_arch"/>
    <property type="match status" value="1"/>
</dbReference>
<keyword evidence="4 7" id="KW-0694">RNA-binding</keyword>
<dbReference type="GO" id="GO:0006412">
    <property type="term" value="P:translation"/>
    <property type="evidence" value="ECO:0007669"/>
    <property type="project" value="UniProtKB-UniRule"/>
</dbReference>
<dbReference type="SUPFAM" id="SSF47973">
    <property type="entry name" value="Ribosomal protein S7"/>
    <property type="match status" value="1"/>
</dbReference>
<dbReference type="GO" id="GO:0019843">
    <property type="term" value="F:rRNA binding"/>
    <property type="evidence" value="ECO:0007669"/>
    <property type="project" value="UniProtKB-UniRule"/>
</dbReference>
<keyword evidence="3 7" id="KW-0699">rRNA-binding</keyword>
<dbReference type="InterPro" id="IPR023798">
    <property type="entry name" value="Ribosomal_uS7_dom"/>
</dbReference>